<evidence type="ECO:0000256" key="2">
    <source>
        <dbReference type="SAM" id="MobiDB-lite"/>
    </source>
</evidence>
<keyword evidence="3" id="KW-0472">Membrane</keyword>
<evidence type="ECO:0000313" key="4">
    <source>
        <dbReference type="EMBL" id="MCS3918098.1"/>
    </source>
</evidence>
<gene>
    <name evidence="4" type="ORF">M2350_000495</name>
</gene>
<feature type="region of interest" description="Disordered" evidence="2">
    <location>
        <begin position="115"/>
        <end position="142"/>
    </location>
</feature>
<evidence type="ECO:0000256" key="1">
    <source>
        <dbReference type="SAM" id="Coils"/>
    </source>
</evidence>
<keyword evidence="1" id="KW-0175">Coiled coil</keyword>
<keyword evidence="3" id="KW-0812">Transmembrane</keyword>
<dbReference type="Proteomes" id="UP001204798">
    <property type="component" value="Unassembled WGS sequence"/>
</dbReference>
<dbReference type="RefSeq" id="WP_259093497.1">
    <property type="nucleotide sequence ID" value="NZ_CP130454.1"/>
</dbReference>
<name>A0ABT2EJF9_9BACT</name>
<comment type="caution">
    <text evidence="4">The sequence shown here is derived from an EMBL/GenBank/DDBJ whole genome shotgun (WGS) entry which is preliminary data.</text>
</comment>
<keyword evidence="3" id="KW-1133">Transmembrane helix</keyword>
<evidence type="ECO:0000256" key="3">
    <source>
        <dbReference type="SAM" id="Phobius"/>
    </source>
</evidence>
<dbReference type="EMBL" id="JANUCP010000001">
    <property type="protein sequence ID" value="MCS3918098.1"/>
    <property type="molecule type" value="Genomic_DNA"/>
</dbReference>
<sequence length="142" mass="15984">MKGQGTWGKGQVRDSNAKDGEIFRRKAVIGLDVVAIVFIVVGLPVAGGLALAAFSEYLKYRRQIATLQGTSDKREVEQLRERVRELEQRVEALEAIVTSPEFQIFRERMKQIRAEAEKALPSTQQPSTLPFPQDAEKQTQRS</sequence>
<evidence type="ECO:0000313" key="5">
    <source>
        <dbReference type="Proteomes" id="UP001204798"/>
    </source>
</evidence>
<feature type="coiled-coil region" evidence="1">
    <location>
        <begin position="69"/>
        <end position="96"/>
    </location>
</feature>
<protein>
    <submittedName>
        <fullName evidence="4">Uncharacterized protein</fullName>
    </submittedName>
</protein>
<feature type="transmembrane region" description="Helical" evidence="3">
    <location>
        <begin position="33"/>
        <end position="54"/>
    </location>
</feature>
<proteinExistence type="predicted"/>
<organism evidence="4 5">
    <name type="scientific">Candidatus Fervidibacter sacchari</name>
    <dbReference type="NCBI Taxonomy" id="1448929"/>
    <lineage>
        <taxon>Bacteria</taxon>
        <taxon>Candidatus Fervidibacterota</taxon>
        <taxon>Candidatus Fervidibacter</taxon>
    </lineage>
</organism>
<accession>A0ABT2EJF9</accession>
<keyword evidence="5" id="KW-1185">Reference proteome</keyword>
<feature type="compositionally biased region" description="Polar residues" evidence="2">
    <location>
        <begin position="121"/>
        <end position="130"/>
    </location>
</feature>
<reference evidence="4 5" key="1">
    <citation type="submission" date="2022-08" db="EMBL/GenBank/DDBJ databases">
        <title>Bacterial and archaeal communities from various locations to study Microbial Dark Matter (Phase II).</title>
        <authorList>
            <person name="Stepanauskas R."/>
        </authorList>
    </citation>
    <scope>NUCLEOTIDE SEQUENCE [LARGE SCALE GENOMIC DNA]</scope>
    <source>
        <strain evidence="4 5">PD1</strain>
    </source>
</reference>